<protein>
    <submittedName>
        <fullName evidence="2">Uncharacterized protein</fullName>
    </submittedName>
</protein>
<keyword evidence="1" id="KW-0812">Transmembrane</keyword>
<accession>A0A1X0RTY7</accession>
<name>A0A1X0RTY7_RHIZD</name>
<proteinExistence type="predicted"/>
<evidence type="ECO:0000256" key="1">
    <source>
        <dbReference type="SAM" id="Phobius"/>
    </source>
</evidence>
<dbReference type="EMBL" id="KV921421">
    <property type="protein sequence ID" value="ORE15505.1"/>
    <property type="molecule type" value="Genomic_DNA"/>
</dbReference>
<sequence>MTRLVLSKKAGTLKDYTKDVFNDIDPIPKAMYSIRFYAHVMCFEKLYEYHGFMIRNTITSFVVPITPRLLKNTSSKFLNFLHWKDCVINQILNLQFLWRKHPVLILYPLLAILKTSAYITLLYFKSTRYFQKGAIWQWEALCMKALLRIFFCIPLPYMDIYDQGCSPRQNEEK</sequence>
<gene>
    <name evidence="2" type="ORF">BCV71DRAFT_237485</name>
</gene>
<evidence type="ECO:0000313" key="2">
    <source>
        <dbReference type="EMBL" id="ORE15505.1"/>
    </source>
</evidence>
<feature type="transmembrane region" description="Helical" evidence="1">
    <location>
        <begin position="104"/>
        <end position="124"/>
    </location>
</feature>
<evidence type="ECO:0000313" key="3">
    <source>
        <dbReference type="Proteomes" id="UP000242381"/>
    </source>
</evidence>
<dbReference type="AlphaFoldDB" id="A0A1X0RTY7"/>
<reference evidence="2 3" key="1">
    <citation type="journal article" date="2016" name="Proc. Natl. Acad. Sci. U.S.A.">
        <title>Lipid metabolic changes in an early divergent fungus govern the establishment of a mutualistic symbiosis with endobacteria.</title>
        <authorList>
            <person name="Lastovetsky O.A."/>
            <person name="Gaspar M.L."/>
            <person name="Mondo S.J."/>
            <person name="LaButti K.M."/>
            <person name="Sandor L."/>
            <person name="Grigoriev I.V."/>
            <person name="Henry S.A."/>
            <person name="Pawlowska T.E."/>
        </authorList>
    </citation>
    <scope>NUCLEOTIDE SEQUENCE [LARGE SCALE GENOMIC DNA]</scope>
    <source>
        <strain evidence="2 3">ATCC 11559</strain>
    </source>
</reference>
<dbReference type="Proteomes" id="UP000242381">
    <property type="component" value="Unassembled WGS sequence"/>
</dbReference>
<keyword evidence="1" id="KW-0472">Membrane</keyword>
<organism evidence="2 3">
    <name type="scientific">Rhizopus microsporus</name>
    <dbReference type="NCBI Taxonomy" id="58291"/>
    <lineage>
        <taxon>Eukaryota</taxon>
        <taxon>Fungi</taxon>
        <taxon>Fungi incertae sedis</taxon>
        <taxon>Mucoromycota</taxon>
        <taxon>Mucoromycotina</taxon>
        <taxon>Mucoromycetes</taxon>
        <taxon>Mucorales</taxon>
        <taxon>Mucorineae</taxon>
        <taxon>Rhizopodaceae</taxon>
        <taxon>Rhizopus</taxon>
    </lineage>
</organism>
<keyword evidence="1" id="KW-1133">Transmembrane helix</keyword>